<evidence type="ECO:0000256" key="2">
    <source>
        <dbReference type="ARBA" id="ARBA00022490"/>
    </source>
</evidence>
<dbReference type="FunFam" id="3.30.930.10:FF:000002">
    <property type="entry name" value="Threonine--tRNA ligase"/>
    <property type="match status" value="1"/>
</dbReference>
<keyword evidence="8 13" id="KW-0067">ATP-binding</keyword>
<sequence length="586" mass="66858">MPKDSSDRNIDNVRHSLAHLLAAAVLKRFPKAKLGIGPTIENGFYYDFEVPRGFAPEDIKEFEKTIKQLIKSGLPFKGKKITPAEGRKLFKDQPFKLELIKDFVKEKKQLTAYSTGDVFVDLCKGGHAKNTKEINPDAFKLVSTAGAYWKGDEKNPQLQRIYGVAFNTKKEFDHYLWQQEEARKRDHRKLGQELDLFTFSDLVGPGLALFTPKGTTLRDLLDDFVWSLRKKYGYQKVDIPHITKKELYETSGHWSKFKNELFRIGTREGHEFALKPMNCPHHIQIFARKRWSFRDLPQRYASTTKIYRDEQAGELLGLVRVRSITQDDAHVFCNMDQVETEVKNIWEIISEFYGAFGLPLKLRLSLRDPKQPDKYLGDAQVWKGAEASLRIVADRKVGKNKYHIALGEAAFYGPKLDFMAIDSLGREWQVATIQLDLNMPKRFNLTFTKDDGKQGQIFIIHAAIMGSIERFLAVLIEHYAGAFPVWLSPVQVQVIAVGNRFQSYAEKVADGLKAAGVRVELTEANETLGKRIREGETQKIPYLLIVGEKEKKTATVAVRKRGKGNIGVTKLSSFVKSLQTEITKRK</sequence>
<dbReference type="EMBL" id="KT007000">
    <property type="protein sequence ID" value="AKQ02390.1"/>
    <property type="molecule type" value="Genomic_DNA"/>
</dbReference>
<dbReference type="PANTHER" id="PTHR11451">
    <property type="entry name" value="THREONINE-TRNA LIGASE"/>
    <property type="match status" value="1"/>
</dbReference>
<evidence type="ECO:0000259" key="14">
    <source>
        <dbReference type="PROSITE" id="PS50862"/>
    </source>
</evidence>
<keyword evidence="11 13" id="KW-0030">Aminoacyl-tRNA synthetase</keyword>
<organism evidence="15">
    <name type="scientific">uncultured Parcubacteria bacterium Rifle_16ft_4_minimus_37647</name>
    <dbReference type="NCBI Taxonomy" id="1665140"/>
    <lineage>
        <taxon>Bacteria</taxon>
        <taxon>Candidatus Parcubacteria</taxon>
        <taxon>environmental samples</taxon>
    </lineage>
</organism>
<dbReference type="SUPFAM" id="SSF55186">
    <property type="entry name" value="ThrRS/AlaRS common domain"/>
    <property type="match status" value="1"/>
</dbReference>
<dbReference type="Gene3D" id="3.30.980.10">
    <property type="entry name" value="Threonyl-trna Synthetase, Chain A, domain 2"/>
    <property type="match status" value="1"/>
</dbReference>
<keyword evidence="5 13" id="KW-0479">Metal-binding</keyword>
<dbReference type="Pfam" id="PF00587">
    <property type="entry name" value="tRNA-synt_2b"/>
    <property type="match status" value="1"/>
</dbReference>
<keyword evidence="10 13" id="KW-0648">Protein biosynthesis</keyword>
<evidence type="ECO:0000256" key="4">
    <source>
        <dbReference type="ARBA" id="ARBA00022598"/>
    </source>
</evidence>
<dbReference type="InterPro" id="IPR004154">
    <property type="entry name" value="Anticodon-bd"/>
</dbReference>
<dbReference type="GO" id="GO:0005737">
    <property type="term" value="C:cytoplasm"/>
    <property type="evidence" value="ECO:0007669"/>
    <property type="project" value="UniProtKB-SubCell"/>
</dbReference>
<dbReference type="InterPro" id="IPR036621">
    <property type="entry name" value="Anticodon-bd_dom_sf"/>
</dbReference>
<proteinExistence type="inferred from homology"/>
<dbReference type="GO" id="GO:0005524">
    <property type="term" value="F:ATP binding"/>
    <property type="evidence" value="ECO:0007669"/>
    <property type="project" value="UniProtKB-UniRule"/>
</dbReference>
<dbReference type="GO" id="GO:0006435">
    <property type="term" value="P:threonyl-tRNA aminoacylation"/>
    <property type="evidence" value="ECO:0007669"/>
    <property type="project" value="UniProtKB-UniRule"/>
</dbReference>
<dbReference type="CDD" id="cd00860">
    <property type="entry name" value="ThrRS_anticodon"/>
    <property type="match status" value="1"/>
</dbReference>
<comment type="catalytic activity">
    <reaction evidence="12 13">
        <text>tRNA(Thr) + L-threonine + ATP = L-threonyl-tRNA(Thr) + AMP + diphosphate + H(+)</text>
        <dbReference type="Rhea" id="RHEA:24624"/>
        <dbReference type="Rhea" id="RHEA-COMP:9670"/>
        <dbReference type="Rhea" id="RHEA-COMP:9704"/>
        <dbReference type="ChEBI" id="CHEBI:15378"/>
        <dbReference type="ChEBI" id="CHEBI:30616"/>
        <dbReference type="ChEBI" id="CHEBI:33019"/>
        <dbReference type="ChEBI" id="CHEBI:57926"/>
        <dbReference type="ChEBI" id="CHEBI:78442"/>
        <dbReference type="ChEBI" id="CHEBI:78534"/>
        <dbReference type="ChEBI" id="CHEBI:456215"/>
        <dbReference type="EC" id="6.1.1.3"/>
    </reaction>
</comment>
<name>A0A0H4T6R5_9BACT</name>
<evidence type="ECO:0000256" key="1">
    <source>
        <dbReference type="ARBA" id="ARBA00008226"/>
    </source>
</evidence>
<feature type="domain" description="Aminoacyl-transfer RNA synthetases class-II family profile" evidence="14">
    <location>
        <begin position="186"/>
        <end position="484"/>
    </location>
</feature>
<evidence type="ECO:0000256" key="13">
    <source>
        <dbReference type="HAMAP-Rule" id="MF_00184"/>
    </source>
</evidence>
<dbReference type="SUPFAM" id="SSF52954">
    <property type="entry name" value="Class II aaRS ABD-related"/>
    <property type="match status" value="1"/>
</dbReference>
<dbReference type="InterPro" id="IPR047246">
    <property type="entry name" value="ThrRS_anticodon"/>
</dbReference>
<keyword evidence="3 13" id="KW-0820">tRNA-binding</keyword>
<accession>A0A0H4T6R5</accession>
<dbReference type="InterPro" id="IPR006195">
    <property type="entry name" value="aa-tRNA-synth_II"/>
</dbReference>
<dbReference type="InterPro" id="IPR002314">
    <property type="entry name" value="aa-tRNA-synt_IIb"/>
</dbReference>
<feature type="binding site" evidence="13">
    <location>
        <position position="279"/>
    </location>
    <ligand>
        <name>Zn(2+)</name>
        <dbReference type="ChEBI" id="CHEBI:29105"/>
        <note>catalytic</note>
    </ligand>
</feature>
<dbReference type="EC" id="6.1.1.3" evidence="13"/>
<dbReference type="PROSITE" id="PS50862">
    <property type="entry name" value="AA_TRNA_LIGASE_II"/>
    <property type="match status" value="1"/>
</dbReference>
<evidence type="ECO:0000256" key="11">
    <source>
        <dbReference type="ARBA" id="ARBA00023146"/>
    </source>
</evidence>
<evidence type="ECO:0000313" key="15">
    <source>
        <dbReference type="EMBL" id="AKQ02390.1"/>
    </source>
</evidence>
<evidence type="ECO:0000256" key="6">
    <source>
        <dbReference type="ARBA" id="ARBA00022741"/>
    </source>
</evidence>
<keyword evidence="4 13" id="KW-0436">Ligase</keyword>
<dbReference type="InterPro" id="IPR012947">
    <property type="entry name" value="tRNA_SAD"/>
</dbReference>
<dbReference type="PANTHER" id="PTHR11451:SF44">
    <property type="entry name" value="THREONINE--TRNA LIGASE, CHLOROPLASTIC_MITOCHONDRIAL 2"/>
    <property type="match status" value="1"/>
</dbReference>
<gene>
    <name evidence="13" type="primary">thrS</name>
</gene>
<dbReference type="Pfam" id="PF03129">
    <property type="entry name" value="HGTP_anticodon"/>
    <property type="match status" value="1"/>
</dbReference>
<dbReference type="FunFam" id="3.40.50.800:FF:000001">
    <property type="entry name" value="Threonine--tRNA ligase"/>
    <property type="match status" value="1"/>
</dbReference>
<evidence type="ECO:0000256" key="3">
    <source>
        <dbReference type="ARBA" id="ARBA00022555"/>
    </source>
</evidence>
<dbReference type="AlphaFoldDB" id="A0A0H4T6R5"/>
<dbReference type="Pfam" id="PF07973">
    <property type="entry name" value="tRNA_SAD"/>
    <property type="match status" value="1"/>
</dbReference>
<dbReference type="CDD" id="cd00771">
    <property type="entry name" value="ThrRS_core"/>
    <property type="match status" value="1"/>
</dbReference>
<evidence type="ECO:0000256" key="10">
    <source>
        <dbReference type="ARBA" id="ARBA00022917"/>
    </source>
</evidence>
<dbReference type="NCBIfam" id="TIGR00418">
    <property type="entry name" value="thrS"/>
    <property type="match status" value="1"/>
</dbReference>
<evidence type="ECO:0000256" key="8">
    <source>
        <dbReference type="ARBA" id="ARBA00022840"/>
    </source>
</evidence>
<keyword evidence="6 13" id="KW-0547">Nucleotide-binding</keyword>
<protein>
    <recommendedName>
        <fullName evidence="13">Threonine--tRNA ligase</fullName>
        <ecNumber evidence="13">6.1.1.3</ecNumber>
    </recommendedName>
    <alternativeName>
        <fullName evidence="13">Threonyl-tRNA synthetase</fullName>
        <shortName evidence="13">ThrRS</shortName>
    </alternativeName>
</protein>
<dbReference type="Gene3D" id="3.40.50.800">
    <property type="entry name" value="Anticodon-binding domain"/>
    <property type="match status" value="1"/>
</dbReference>
<dbReference type="GO" id="GO:0000049">
    <property type="term" value="F:tRNA binding"/>
    <property type="evidence" value="ECO:0007669"/>
    <property type="project" value="UniProtKB-KW"/>
</dbReference>
<evidence type="ECO:0000256" key="9">
    <source>
        <dbReference type="ARBA" id="ARBA00022884"/>
    </source>
</evidence>
<dbReference type="SUPFAM" id="SSF55681">
    <property type="entry name" value="Class II aaRS and biotin synthetases"/>
    <property type="match status" value="1"/>
</dbReference>
<comment type="subunit">
    <text evidence="13">Homodimer.</text>
</comment>
<feature type="binding site" evidence="13">
    <location>
        <position position="330"/>
    </location>
    <ligand>
        <name>Zn(2+)</name>
        <dbReference type="ChEBI" id="CHEBI:29105"/>
        <note>catalytic</note>
    </ligand>
</feature>
<keyword evidence="9 13" id="KW-0694">RNA-binding</keyword>
<evidence type="ECO:0000256" key="7">
    <source>
        <dbReference type="ARBA" id="ARBA00022833"/>
    </source>
</evidence>
<dbReference type="PRINTS" id="PR01047">
    <property type="entry name" value="TRNASYNTHTHR"/>
</dbReference>
<dbReference type="Gene3D" id="3.30.930.10">
    <property type="entry name" value="Bira Bifunctional Protein, Domain 2"/>
    <property type="match status" value="1"/>
</dbReference>
<dbReference type="InterPro" id="IPR002320">
    <property type="entry name" value="Thr-tRNA-ligase_IIa"/>
</dbReference>
<reference evidence="15" key="1">
    <citation type="journal article" date="2015" name="ISME J.">
        <title>Aquifer environment selects for microbial species cohorts in sediment and groundwater.</title>
        <authorList>
            <person name="Hug L.A."/>
            <person name="Thomas B.C."/>
            <person name="Brown C.T."/>
            <person name="Frischkorn K.R."/>
            <person name="Williams K.H."/>
            <person name="Tringe S.G."/>
            <person name="Banfield J.F."/>
        </authorList>
    </citation>
    <scope>NUCLEOTIDE SEQUENCE</scope>
</reference>
<dbReference type="SMART" id="SM00863">
    <property type="entry name" value="tRNA_SAD"/>
    <property type="match status" value="1"/>
</dbReference>
<keyword evidence="7 13" id="KW-0862">Zinc</keyword>
<keyword evidence="2 13" id="KW-0963">Cytoplasm</keyword>
<comment type="subcellular location">
    <subcellularLocation>
        <location evidence="13">Cytoplasm</location>
    </subcellularLocation>
</comment>
<evidence type="ECO:0000256" key="12">
    <source>
        <dbReference type="ARBA" id="ARBA00049515"/>
    </source>
</evidence>
<dbReference type="Gene3D" id="3.30.54.20">
    <property type="match status" value="1"/>
</dbReference>
<dbReference type="GO" id="GO:0046872">
    <property type="term" value="F:metal ion binding"/>
    <property type="evidence" value="ECO:0007669"/>
    <property type="project" value="UniProtKB-KW"/>
</dbReference>
<comment type="caution">
    <text evidence="13">Lacks conserved residue(s) required for the propagation of feature annotation.</text>
</comment>
<comment type="cofactor">
    <cofactor evidence="13">
        <name>Zn(2+)</name>
        <dbReference type="ChEBI" id="CHEBI:29105"/>
    </cofactor>
    <text evidence="13">Binds 1 zinc ion per subunit.</text>
</comment>
<dbReference type="InterPro" id="IPR045864">
    <property type="entry name" value="aa-tRNA-synth_II/BPL/LPL"/>
</dbReference>
<dbReference type="FunFam" id="3.30.980.10:FF:000005">
    <property type="entry name" value="Threonyl-tRNA synthetase, mitochondrial"/>
    <property type="match status" value="1"/>
</dbReference>
<dbReference type="InterPro" id="IPR033728">
    <property type="entry name" value="ThrRS_core"/>
</dbReference>
<comment type="similarity">
    <text evidence="1 13">Belongs to the class-II aminoacyl-tRNA synthetase family.</text>
</comment>
<dbReference type="GO" id="GO:0004829">
    <property type="term" value="F:threonine-tRNA ligase activity"/>
    <property type="evidence" value="ECO:0007669"/>
    <property type="project" value="UniProtKB-UniRule"/>
</dbReference>
<dbReference type="InterPro" id="IPR018163">
    <property type="entry name" value="Thr/Ala-tRNA-synth_IIc_edit"/>
</dbReference>
<evidence type="ECO:0000256" key="5">
    <source>
        <dbReference type="ARBA" id="ARBA00022723"/>
    </source>
</evidence>
<dbReference type="HAMAP" id="MF_00184">
    <property type="entry name" value="Thr_tRNA_synth"/>
    <property type="match status" value="1"/>
</dbReference>
<feature type="binding site" evidence="13">
    <location>
        <position position="461"/>
    </location>
    <ligand>
        <name>Zn(2+)</name>
        <dbReference type="ChEBI" id="CHEBI:29105"/>
        <note>catalytic</note>
    </ligand>
</feature>